<sequence length="132" mass="14927">MPGRAAPHPAPLRCIAATYSASSPRRSRLASARTTKPRRSKEKRKTKQPELHTSKEARRSLSAVPGYFIDDLRRSALCAEGRRLNVARSTAATKPPSPLSRRCLFEQKYRGRRIDRMSSRPCRKVSLICHDD</sequence>
<evidence type="ECO:0000313" key="2">
    <source>
        <dbReference type="Proteomes" id="UP000515204"/>
    </source>
</evidence>
<keyword evidence="2" id="KW-1185">Reference proteome</keyword>
<feature type="compositionally biased region" description="Low complexity" evidence="1">
    <location>
        <begin position="20"/>
        <end position="33"/>
    </location>
</feature>
<evidence type="ECO:0000256" key="1">
    <source>
        <dbReference type="SAM" id="MobiDB-lite"/>
    </source>
</evidence>
<feature type="compositionally biased region" description="Basic and acidic residues" evidence="1">
    <location>
        <begin position="47"/>
        <end position="58"/>
    </location>
</feature>
<evidence type="ECO:0000313" key="3">
    <source>
        <dbReference type="RefSeq" id="XP_014477723.1"/>
    </source>
</evidence>
<feature type="region of interest" description="Disordered" evidence="1">
    <location>
        <begin position="17"/>
        <end position="58"/>
    </location>
</feature>
<dbReference type="AlphaFoldDB" id="A0A6P3XIA9"/>
<dbReference type="Proteomes" id="UP000515204">
    <property type="component" value="Unplaced"/>
</dbReference>
<reference evidence="3" key="1">
    <citation type="submission" date="2025-08" db="UniProtKB">
        <authorList>
            <consortium name="RefSeq"/>
        </authorList>
    </citation>
    <scope>IDENTIFICATION</scope>
</reference>
<accession>A0A6P3XIA9</accession>
<dbReference type="GeneID" id="106746065"/>
<organism evidence="2 3">
    <name type="scientific">Dinoponera quadriceps</name>
    <name type="common">South American ant</name>
    <dbReference type="NCBI Taxonomy" id="609295"/>
    <lineage>
        <taxon>Eukaryota</taxon>
        <taxon>Metazoa</taxon>
        <taxon>Ecdysozoa</taxon>
        <taxon>Arthropoda</taxon>
        <taxon>Hexapoda</taxon>
        <taxon>Insecta</taxon>
        <taxon>Pterygota</taxon>
        <taxon>Neoptera</taxon>
        <taxon>Endopterygota</taxon>
        <taxon>Hymenoptera</taxon>
        <taxon>Apocrita</taxon>
        <taxon>Aculeata</taxon>
        <taxon>Formicoidea</taxon>
        <taxon>Formicidae</taxon>
        <taxon>Ponerinae</taxon>
        <taxon>Ponerini</taxon>
        <taxon>Dinoponera</taxon>
    </lineage>
</organism>
<protein>
    <submittedName>
        <fullName evidence="3">Uncharacterized protein LOC106746065 isoform X1</fullName>
    </submittedName>
</protein>
<dbReference type="RefSeq" id="XP_014477723.1">
    <property type="nucleotide sequence ID" value="XM_014622237.1"/>
</dbReference>
<dbReference type="KEGG" id="dqu:106746065"/>
<gene>
    <name evidence="3" type="primary">LOC106746065</name>
</gene>
<feature type="compositionally biased region" description="Basic residues" evidence="1">
    <location>
        <begin position="35"/>
        <end position="46"/>
    </location>
</feature>
<proteinExistence type="predicted"/>
<name>A0A6P3XIA9_DINQU</name>